<feature type="signal peptide" evidence="1">
    <location>
        <begin position="1"/>
        <end position="22"/>
    </location>
</feature>
<feature type="chain" id="PRO_5011783444" description="DUF1223 domain-containing protein" evidence="1">
    <location>
        <begin position="23"/>
        <end position="256"/>
    </location>
</feature>
<dbReference type="EMBL" id="FOBB01000011">
    <property type="protein sequence ID" value="SEN54572.1"/>
    <property type="molecule type" value="Genomic_DNA"/>
</dbReference>
<dbReference type="RefSeq" id="WP_202909390.1">
    <property type="nucleotide sequence ID" value="NZ_FOBB01000011.1"/>
</dbReference>
<protein>
    <recommendedName>
        <fullName evidence="4">DUF1223 domain-containing protein</fullName>
    </recommendedName>
</protein>
<dbReference type="InterPro" id="IPR036249">
    <property type="entry name" value="Thioredoxin-like_sf"/>
</dbReference>
<dbReference type="AlphaFoldDB" id="A0A1H8HE72"/>
<dbReference type="Pfam" id="PF06764">
    <property type="entry name" value="DUF1223"/>
    <property type="match status" value="1"/>
</dbReference>
<dbReference type="SUPFAM" id="SSF52833">
    <property type="entry name" value="Thioredoxin-like"/>
    <property type="match status" value="1"/>
</dbReference>
<sequence>MKAVKLSAICTAMVCTLLTAVAFTPGTASKKPDDFAKGNGFAVLELFTSEGCSSCPPAEELLARIQKEAGNKPIYLLAYHVDYWDRLGWKDIFSSPQYSKRQYQYSQQLPAQVYTPQLVVNGSSEYIGSDETAVSNAIKAALNGAGGVSLNITGKLQSGKLDLNYQVTGNTGKSQLLVAVVQKQAVSEVKRGENKGRTLTHVQIVRDLQVFNIKQGHQGTEQISLPAGFNKEEWECISMIQNPGTGAIEAATRVAI</sequence>
<gene>
    <name evidence="2" type="ORF">SAMN04488505_11145</name>
</gene>
<organism evidence="2 3">
    <name type="scientific">Chitinophaga rupis</name>
    <dbReference type="NCBI Taxonomy" id="573321"/>
    <lineage>
        <taxon>Bacteria</taxon>
        <taxon>Pseudomonadati</taxon>
        <taxon>Bacteroidota</taxon>
        <taxon>Chitinophagia</taxon>
        <taxon>Chitinophagales</taxon>
        <taxon>Chitinophagaceae</taxon>
        <taxon>Chitinophaga</taxon>
    </lineage>
</organism>
<dbReference type="PANTHER" id="PTHR36057:SF1">
    <property type="entry name" value="LIPOPROTEIN LIPID ATTACHMENT SITE-LIKE PROTEIN, PUTATIVE (DUF1223)-RELATED"/>
    <property type="match status" value="1"/>
</dbReference>
<evidence type="ECO:0000313" key="3">
    <source>
        <dbReference type="Proteomes" id="UP000198984"/>
    </source>
</evidence>
<accession>A0A1H8HE72</accession>
<dbReference type="Proteomes" id="UP000198984">
    <property type="component" value="Unassembled WGS sequence"/>
</dbReference>
<dbReference type="PANTHER" id="PTHR36057">
    <property type="match status" value="1"/>
</dbReference>
<keyword evidence="1" id="KW-0732">Signal</keyword>
<name>A0A1H8HE72_9BACT</name>
<dbReference type="STRING" id="573321.SAMN04488505_11145"/>
<evidence type="ECO:0000256" key="1">
    <source>
        <dbReference type="SAM" id="SignalP"/>
    </source>
</evidence>
<dbReference type="InterPro" id="IPR010634">
    <property type="entry name" value="DUF1223"/>
</dbReference>
<evidence type="ECO:0000313" key="2">
    <source>
        <dbReference type="EMBL" id="SEN54572.1"/>
    </source>
</evidence>
<proteinExistence type="predicted"/>
<keyword evidence="3" id="KW-1185">Reference proteome</keyword>
<evidence type="ECO:0008006" key="4">
    <source>
        <dbReference type="Google" id="ProtNLM"/>
    </source>
</evidence>
<reference evidence="2 3" key="1">
    <citation type="submission" date="2016-10" db="EMBL/GenBank/DDBJ databases">
        <authorList>
            <person name="de Groot N.N."/>
        </authorList>
    </citation>
    <scope>NUCLEOTIDE SEQUENCE [LARGE SCALE GENOMIC DNA]</scope>
    <source>
        <strain evidence="2 3">DSM 21039</strain>
    </source>
</reference>